<gene>
    <name evidence="1" type="ORF">E1832_16520</name>
</gene>
<dbReference type="RefSeq" id="WP_133360873.1">
    <property type="nucleotide sequence ID" value="NZ_SMUV01000071.1"/>
</dbReference>
<comment type="caution">
    <text evidence="1">The sequence shown here is derived from an EMBL/GenBank/DDBJ whole genome shotgun (WGS) entry which is preliminary data.</text>
</comment>
<dbReference type="GO" id="GO:0003677">
    <property type="term" value="F:DNA binding"/>
    <property type="evidence" value="ECO:0007669"/>
    <property type="project" value="UniProtKB-KW"/>
</dbReference>
<dbReference type="EMBL" id="SMUV01000071">
    <property type="protein sequence ID" value="TDK43875.1"/>
    <property type="molecule type" value="Genomic_DNA"/>
</dbReference>
<evidence type="ECO:0000313" key="2">
    <source>
        <dbReference type="Proteomes" id="UP000295301"/>
    </source>
</evidence>
<proteinExistence type="predicted"/>
<reference evidence="1 2" key="1">
    <citation type="submission" date="2019-03" db="EMBL/GenBank/DDBJ databases">
        <title>Ruegeria lutea sp. nov., a novel strain, isolated from marine sediment, the Masan Bay, South Korea.</title>
        <authorList>
            <person name="Kim J."/>
            <person name="Kim D.-Y."/>
            <person name="Lee S.-S."/>
        </authorList>
    </citation>
    <scope>NUCLEOTIDE SEQUENCE [LARGE SCALE GENOMIC DNA]</scope>
    <source>
        <strain evidence="1 2">318-1</strain>
    </source>
</reference>
<organism evidence="1 2">
    <name type="scientific">Antarcticimicrobium luteum</name>
    <dbReference type="NCBI Taxonomy" id="2547397"/>
    <lineage>
        <taxon>Bacteria</taxon>
        <taxon>Pseudomonadati</taxon>
        <taxon>Pseudomonadota</taxon>
        <taxon>Alphaproteobacteria</taxon>
        <taxon>Rhodobacterales</taxon>
        <taxon>Paracoccaceae</taxon>
        <taxon>Antarcticimicrobium</taxon>
    </lineage>
</organism>
<dbReference type="AlphaFoldDB" id="A0A4R5UXM6"/>
<dbReference type="Proteomes" id="UP000295301">
    <property type="component" value="Unassembled WGS sequence"/>
</dbReference>
<protein>
    <submittedName>
        <fullName evidence="1">DNA-binding protein</fullName>
    </submittedName>
</protein>
<evidence type="ECO:0000313" key="1">
    <source>
        <dbReference type="EMBL" id="TDK43875.1"/>
    </source>
</evidence>
<keyword evidence="2" id="KW-1185">Reference proteome</keyword>
<accession>A0A4R5UXM6</accession>
<keyword evidence="1" id="KW-0238">DNA-binding</keyword>
<sequence>MAVTLEFPPALLPAPQAAHYLGVSESTLHTLDIPRRVLGRKRLYDRRGLDQLIASLPYEGQEANSCDDLFGAGLCG</sequence>
<name>A0A4R5UXM6_9RHOB</name>
<dbReference type="OrthoDB" id="7578892at2"/>